<name>G7KQP5_MEDTR</name>
<reference evidence="2" key="3">
    <citation type="submission" date="2015-04" db="UniProtKB">
        <authorList>
            <consortium name="EnsemblPlants"/>
        </authorList>
    </citation>
    <scope>IDENTIFICATION</scope>
    <source>
        <strain evidence="2">cv. Jemalong A17</strain>
    </source>
</reference>
<accession>G7KQP5</accession>
<dbReference type="EMBL" id="CM001223">
    <property type="protein sequence ID" value="AES81185.2"/>
    <property type="molecule type" value="Genomic_DNA"/>
</dbReference>
<evidence type="ECO:0000313" key="3">
    <source>
        <dbReference type="Proteomes" id="UP000002051"/>
    </source>
</evidence>
<dbReference type="AlphaFoldDB" id="G7KQP5"/>
<accession>A0A0C3WC34</accession>
<organism evidence="1 3">
    <name type="scientific">Medicago truncatula</name>
    <name type="common">Barrel medic</name>
    <name type="synonym">Medicago tribuloides</name>
    <dbReference type="NCBI Taxonomy" id="3880"/>
    <lineage>
        <taxon>Eukaryota</taxon>
        <taxon>Viridiplantae</taxon>
        <taxon>Streptophyta</taxon>
        <taxon>Embryophyta</taxon>
        <taxon>Tracheophyta</taxon>
        <taxon>Spermatophyta</taxon>
        <taxon>Magnoliopsida</taxon>
        <taxon>eudicotyledons</taxon>
        <taxon>Gunneridae</taxon>
        <taxon>Pentapetalae</taxon>
        <taxon>rosids</taxon>
        <taxon>fabids</taxon>
        <taxon>Fabales</taxon>
        <taxon>Fabaceae</taxon>
        <taxon>Papilionoideae</taxon>
        <taxon>50 kb inversion clade</taxon>
        <taxon>NPAAA clade</taxon>
        <taxon>Hologalegina</taxon>
        <taxon>IRL clade</taxon>
        <taxon>Trifolieae</taxon>
        <taxon>Medicago</taxon>
    </lineage>
</organism>
<reference evidence="1 3" key="1">
    <citation type="journal article" date="2011" name="Nature">
        <title>The Medicago genome provides insight into the evolution of rhizobial symbioses.</title>
        <authorList>
            <person name="Young N.D."/>
            <person name="Debelle F."/>
            <person name="Oldroyd G.E."/>
            <person name="Geurts R."/>
            <person name="Cannon S.B."/>
            <person name="Udvardi M.K."/>
            <person name="Benedito V.A."/>
            <person name="Mayer K.F."/>
            <person name="Gouzy J."/>
            <person name="Schoof H."/>
            <person name="Van de Peer Y."/>
            <person name="Proost S."/>
            <person name="Cook D.R."/>
            <person name="Meyers B.C."/>
            <person name="Spannagl M."/>
            <person name="Cheung F."/>
            <person name="De Mita S."/>
            <person name="Krishnakumar V."/>
            <person name="Gundlach H."/>
            <person name="Zhou S."/>
            <person name="Mudge J."/>
            <person name="Bharti A.K."/>
            <person name="Murray J.D."/>
            <person name="Naoumkina M.A."/>
            <person name="Rosen B."/>
            <person name="Silverstein K.A."/>
            <person name="Tang H."/>
            <person name="Rombauts S."/>
            <person name="Zhao P.X."/>
            <person name="Zhou P."/>
            <person name="Barbe V."/>
            <person name="Bardou P."/>
            <person name="Bechner M."/>
            <person name="Bellec A."/>
            <person name="Berger A."/>
            <person name="Berges H."/>
            <person name="Bidwell S."/>
            <person name="Bisseling T."/>
            <person name="Choisne N."/>
            <person name="Couloux A."/>
            <person name="Denny R."/>
            <person name="Deshpande S."/>
            <person name="Dai X."/>
            <person name="Doyle J.J."/>
            <person name="Dudez A.M."/>
            <person name="Farmer A.D."/>
            <person name="Fouteau S."/>
            <person name="Franken C."/>
            <person name="Gibelin C."/>
            <person name="Gish J."/>
            <person name="Goldstein S."/>
            <person name="Gonzalez A.J."/>
            <person name="Green P.J."/>
            <person name="Hallab A."/>
            <person name="Hartog M."/>
            <person name="Hua A."/>
            <person name="Humphray S.J."/>
            <person name="Jeong D.H."/>
            <person name="Jing Y."/>
            <person name="Jocker A."/>
            <person name="Kenton S.M."/>
            <person name="Kim D.J."/>
            <person name="Klee K."/>
            <person name="Lai H."/>
            <person name="Lang C."/>
            <person name="Lin S."/>
            <person name="Macmil S.L."/>
            <person name="Magdelenat G."/>
            <person name="Matthews L."/>
            <person name="McCorrison J."/>
            <person name="Monaghan E.L."/>
            <person name="Mun J.H."/>
            <person name="Najar F.Z."/>
            <person name="Nicholson C."/>
            <person name="Noirot C."/>
            <person name="O'Bleness M."/>
            <person name="Paule C.R."/>
            <person name="Poulain J."/>
            <person name="Prion F."/>
            <person name="Qin B."/>
            <person name="Qu C."/>
            <person name="Retzel E.F."/>
            <person name="Riddle C."/>
            <person name="Sallet E."/>
            <person name="Samain S."/>
            <person name="Samson N."/>
            <person name="Sanders I."/>
            <person name="Saurat O."/>
            <person name="Scarpelli C."/>
            <person name="Schiex T."/>
            <person name="Segurens B."/>
            <person name="Severin A.J."/>
            <person name="Sherrier D.J."/>
            <person name="Shi R."/>
            <person name="Sims S."/>
            <person name="Singer S.R."/>
            <person name="Sinharoy S."/>
            <person name="Sterck L."/>
            <person name="Viollet A."/>
            <person name="Wang B.B."/>
            <person name="Wang K."/>
            <person name="Wang M."/>
            <person name="Wang X."/>
            <person name="Warfsmann J."/>
            <person name="Weissenbach J."/>
            <person name="White D.D."/>
            <person name="White J.D."/>
            <person name="Wiley G.B."/>
            <person name="Wincker P."/>
            <person name="Xing Y."/>
            <person name="Yang L."/>
            <person name="Yao Z."/>
            <person name="Ying F."/>
            <person name="Zhai J."/>
            <person name="Zhou L."/>
            <person name="Zuber A."/>
            <person name="Denarie J."/>
            <person name="Dixon R.A."/>
            <person name="May G.D."/>
            <person name="Schwartz D.C."/>
            <person name="Rogers J."/>
            <person name="Quetier F."/>
            <person name="Town C.D."/>
            <person name="Roe B.A."/>
        </authorList>
    </citation>
    <scope>NUCLEOTIDE SEQUENCE [LARGE SCALE GENOMIC DNA]</scope>
    <source>
        <strain evidence="1">A17</strain>
        <strain evidence="2 3">cv. Jemalong A17</strain>
    </source>
</reference>
<evidence type="ECO:0000313" key="2">
    <source>
        <dbReference type="EnsemblPlants" id="AES81185"/>
    </source>
</evidence>
<keyword evidence="3" id="KW-1185">Reference proteome</keyword>
<gene>
    <name evidence="1" type="ordered locus">MTR_7g089530</name>
</gene>
<protein>
    <submittedName>
        <fullName evidence="1 2">Uncharacterized protein</fullName>
    </submittedName>
</protein>
<reference evidence="1 3" key="2">
    <citation type="journal article" date="2014" name="BMC Genomics">
        <title>An improved genome release (version Mt4.0) for the model legume Medicago truncatula.</title>
        <authorList>
            <person name="Tang H."/>
            <person name="Krishnakumar V."/>
            <person name="Bidwell S."/>
            <person name="Rosen B."/>
            <person name="Chan A."/>
            <person name="Zhou S."/>
            <person name="Gentzbittel L."/>
            <person name="Childs K.L."/>
            <person name="Yandell M."/>
            <person name="Gundlach H."/>
            <person name="Mayer K.F."/>
            <person name="Schwartz D.C."/>
            <person name="Town C.D."/>
        </authorList>
    </citation>
    <scope>GENOME REANNOTATION</scope>
    <source>
        <strain evidence="2 3">cv. Jemalong A17</strain>
    </source>
</reference>
<dbReference type="HOGENOM" id="CLU_2999532_0_0_1"/>
<dbReference type="PaxDb" id="3880-AES81185"/>
<sequence>MKCGLHIFLTKYIMKNSRVLSVMTIQIPKFTDTNTKHRMVMELSPCPKSSTCKLLFI</sequence>
<proteinExistence type="predicted"/>
<evidence type="ECO:0000313" key="1">
    <source>
        <dbReference type="EMBL" id="AES81185.2"/>
    </source>
</evidence>
<dbReference type="EnsemblPlants" id="AES81185">
    <property type="protein sequence ID" value="AES81185"/>
    <property type="gene ID" value="MTR_7g089530"/>
</dbReference>
<dbReference type="Proteomes" id="UP000002051">
    <property type="component" value="Unassembled WGS sequence"/>
</dbReference>